<dbReference type="InterPro" id="IPR051516">
    <property type="entry name" value="SETDB_methyltransferase"/>
</dbReference>
<sequence>FKTIGRGWGVRTLHDLPLGTFISVYSGEIFTSEQADERGKLIGDEYQADLDFFENINNDSDEEDD</sequence>
<reference evidence="4" key="1">
    <citation type="submission" date="2021-02" db="EMBL/GenBank/DDBJ databases">
        <authorList>
            <person name="Nowell W R."/>
        </authorList>
    </citation>
    <scope>NUCLEOTIDE SEQUENCE</scope>
</reference>
<dbReference type="Proteomes" id="UP000681967">
    <property type="component" value="Unassembled WGS sequence"/>
</dbReference>
<dbReference type="PANTHER" id="PTHR46024">
    <property type="entry name" value="HISTONE-LYSINE N-METHYLTRANSFERASE EGGLESS"/>
    <property type="match status" value="1"/>
</dbReference>
<dbReference type="EMBL" id="CAJOBJ010082437">
    <property type="protein sequence ID" value="CAF4506894.1"/>
    <property type="molecule type" value="Genomic_DNA"/>
</dbReference>
<evidence type="ECO:0000313" key="4">
    <source>
        <dbReference type="EMBL" id="CAF4506894.1"/>
    </source>
</evidence>
<dbReference type="Gene3D" id="2.170.270.10">
    <property type="entry name" value="SET domain"/>
    <property type="match status" value="1"/>
</dbReference>
<organism evidence="4 5">
    <name type="scientific">Rotaria magnacalcarata</name>
    <dbReference type="NCBI Taxonomy" id="392030"/>
    <lineage>
        <taxon>Eukaryota</taxon>
        <taxon>Metazoa</taxon>
        <taxon>Spiralia</taxon>
        <taxon>Gnathifera</taxon>
        <taxon>Rotifera</taxon>
        <taxon>Eurotatoria</taxon>
        <taxon>Bdelloidea</taxon>
        <taxon>Philodinida</taxon>
        <taxon>Philodinidae</taxon>
        <taxon>Rotaria</taxon>
    </lineage>
</organism>
<evidence type="ECO:0000256" key="1">
    <source>
        <dbReference type="ARBA" id="ARBA00004123"/>
    </source>
</evidence>
<gene>
    <name evidence="3" type="ORF">BYL167_LOCUS30489</name>
    <name evidence="4" type="ORF">GIL414_LOCUS35001</name>
</gene>
<protein>
    <recommendedName>
        <fullName evidence="6">SET domain-containing protein</fullName>
    </recommendedName>
</protein>
<proteinExistence type="predicted"/>
<feature type="non-terminal residue" evidence="4">
    <location>
        <position position="1"/>
    </location>
</feature>
<feature type="non-terminal residue" evidence="4">
    <location>
        <position position="65"/>
    </location>
</feature>
<dbReference type="PANTHER" id="PTHR46024:SF1">
    <property type="entry name" value="HISTONE-LYSINE N-METHYLTRANSFERASE EGGLESS"/>
    <property type="match status" value="1"/>
</dbReference>
<dbReference type="GO" id="GO:0005634">
    <property type="term" value="C:nucleus"/>
    <property type="evidence" value="ECO:0007669"/>
    <property type="project" value="UniProtKB-SubCell"/>
</dbReference>
<dbReference type="EMBL" id="CAJOBH010050104">
    <property type="protein sequence ID" value="CAF4374999.1"/>
    <property type="molecule type" value="Genomic_DNA"/>
</dbReference>
<dbReference type="GO" id="GO:0010629">
    <property type="term" value="P:negative regulation of gene expression"/>
    <property type="evidence" value="ECO:0007669"/>
    <property type="project" value="TreeGrafter"/>
</dbReference>
<dbReference type="SUPFAM" id="SSF82199">
    <property type="entry name" value="SET domain"/>
    <property type="match status" value="1"/>
</dbReference>
<dbReference type="GO" id="GO:0070828">
    <property type="term" value="P:heterochromatin organization"/>
    <property type="evidence" value="ECO:0007669"/>
    <property type="project" value="TreeGrafter"/>
</dbReference>
<dbReference type="Proteomes" id="UP000681720">
    <property type="component" value="Unassembled WGS sequence"/>
</dbReference>
<name>A0A8S2XMN4_9BILA</name>
<evidence type="ECO:0000313" key="5">
    <source>
        <dbReference type="Proteomes" id="UP000681720"/>
    </source>
</evidence>
<comment type="caution">
    <text evidence="4">The sequence shown here is derived from an EMBL/GenBank/DDBJ whole genome shotgun (WGS) entry which is preliminary data.</text>
</comment>
<dbReference type="InterPro" id="IPR046341">
    <property type="entry name" value="SET_dom_sf"/>
</dbReference>
<evidence type="ECO:0008006" key="6">
    <source>
        <dbReference type="Google" id="ProtNLM"/>
    </source>
</evidence>
<dbReference type="GO" id="GO:0046974">
    <property type="term" value="F:histone H3K9 methyltransferase activity"/>
    <property type="evidence" value="ECO:0007669"/>
    <property type="project" value="TreeGrafter"/>
</dbReference>
<comment type="subcellular location">
    <subcellularLocation>
        <location evidence="1">Nucleus</location>
    </subcellularLocation>
</comment>
<dbReference type="AlphaFoldDB" id="A0A8S2XMN4"/>
<keyword evidence="2" id="KW-0539">Nucleus</keyword>
<evidence type="ECO:0000313" key="3">
    <source>
        <dbReference type="EMBL" id="CAF4374999.1"/>
    </source>
</evidence>
<accession>A0A8S2XMN4</accession>
<evidence type="ECO:0000256" key="2">
    <source>
        <dbReference type="ARBA" id="ARBA00023242"/>
    </source>
</evidence>